<dbReference type="Proteomes" id="UP000799424">
    <property type="component" value="Unassembled WGS sequence"/>
</dbReference>
<keyword evidence="2" id="KW-1185">Reference proteome</keyword>
<dbReference type="OrthoDB" id="3795850at2759"/>
<dbReference type="EMBL" id="MU006220">
    <property type="protein sequence ID" value="KAF2829871.1"/>
    <property type="molecule type" value="Genomic_DNA"/>
</dbReference>
<evidence type="ECO:0000313" key="1">
    <source>
        <dbReference type="EMBL" id="KAF2829871.1"/>
    </source>
</evidence>
<proteinExistence type="predicted"/>
<name>A0A6A7A9A5_9PLEO</name>
<gene>
    <name evidence="1" type="ORF">CC86DRAFT_176462</name>
</gene>
<dbReference type="AlphaFoldDB" id="A0A6A7A9A5"/>
<protein>
    <submittedName>
        <fullName evidence="1">Uncharacterized protein</fullName>
    </submittedName>
</protein>
<accession>A0A6A7A9A5</accession>
<reference evidence="1" key="1">
    <citation type="journal article" date="2020" name="Stud. Mycol.">
        <title>101 Dothideomycetes genomes: a test case for predicting lifestyles and emergence of pathogens.</title>
        <authorList>
            <person name="Haridas S."/>
            <person name="Albert R."/>
            <person name="Binder M."/>
            <person name="Bloem J."/>
            <person name="Labutti K."/>
            <person name="Salamov A."/>
            <person name="Andreopoulos B."/>
            <person name="Baker S."/>
            <person name="Barry K."/>
            <person name="Bills G."/>
            <person name="Bluhm B."/>
            <person name="Cannon C."/>
            <person name="Castanera R."/>
            <person name="Culley D."/>
            <person name="Daum C."/>
            <person name="Ezra D."/>
            <person name="Gonzalez J."/>
            <person name="Henrissat B."/>
            <person name="Kuo A."/>
            <person name="Liang C."/>
            <person name="Lipzen A."/>
            <person name="Lutzoni F."/>
            <person name="Magnuson J."/>
            <person name="Mondo S."/>
            <person name="Nolan M."/>
            <person name="Ohm R."/>
            <person name="Pangilinan J."/>
            <person name="Park H.-J."/>
            <person name="Ramirez L."/>
            <person name="Alfaro M."/>
            <person name="Sun H."/>
            <person name="Tritt A."/>
            <person name="Yoshinaga Y."/>
            <person name="Zwiers L.-H."/>
            <person name="Turgeon B."/>
            <person name="Goodwin S."/>
            <person name="Spatafora J."/>
            <person name="Crous P."/>
            <person name="Grigoriev I."/>
        </authorList>
    </citation>
    <scope>NUCLEOTIDE SEQUENCE</scope>
    <source>
        <strain evidence="1">CBS 113818</strain>
    </source>
</reference>
<organism evidence="1 2">
    <name type="scientific">Ophiobolus disseminans</name>
    <dbReference type="NCBI Taxonomy" id="1469910"/>
    <lineage>
        <taxon>Eukaryota</taxon>
        <taxon>Fungi</taxon>
        <taxon>Dikarya</taxon>
        <taxon>Ascomycota</taxon>
        <taxon>Pezizomycotina</taxon>
        <taxon>Dothideomycetes</taxon>
        <taxon>Pleosporomycetidae</taxon>
        <taxon>Pleosporales</taxon>
        <taxon>Pleosporineae</taxon>
        <taxon>Phaeosphaeriaceae</taxon>
        <taxon>Ophiobolus</taxon>
    </lineage>
</organism>
<evidence type="ECO:0000313" key="2">
    <source>
        <dbReference type="Proteomes" id="UP000799424"/>
    </source>
</evidence>
<sequence>MCYLNFYPLMDDEEDHSPPRGCPKLEWAVPVDIVQLGTSLEAYSNTLEQTSTLRLAHRFRASALSRLPQEILEQIIDEVHTTEQASCEAAWISDYRCFQTVCRPQDHYQAYSPHVEDLWHMAYDGYWEDAFGDEDELRSRGDYSEQEKVDMVVELVANNPMIYFETDDSEMCNTKRDNWLGRVCSCSEMINGKETNQSILKLHRILKVHFGLEVIVLHEMLHHALDMFLPLSSFSEHGLCHTAAYLSLPSKEASTHVIGGRSAPLADGKAATDSSHMIFRQNIDPSLLQISEDARRRFARAMRVLHTPPSFHLAELQQNIRKPILDKELLEIDASSTRCCAIHRQGIVTEKTEKLWVYVAKKNEELAKQSWPQLMILAASDTVSPC</sequence>